<organism evidence="1 2">
    <name type="scientific">Adineta steineri</name>
    <dbReference type="NCBI Taxonomy" id="433720"/>
    <lineage>
        <taxon>Eukaryota</taxon>
        <taxon>Metazoa</taxon>
        <taxon>Spiralia</taxon>
        <taxon>Gnathifera</taxon>
        <taxon>Rotifera</taxon>
        <taxon>Eurotatoria</taxon>
        <taxon>Bdelloidea</taxon>
        <taxon>Adinetida</taxon>
        <taxon>Adinetidae</taxon>
        <taxon>Adineta</taxon>
    </lineage>
</organism>
<accession>A0A820CJH0</accession>
<dbReference type="AlphaFoldDB" id="A0A820CJH0"/>
<dbReference type="EMBL" id="CAJOAY010010108">
    <property type="protein sequence ID" value="CAF4216269.1"/>
    <property type="molecule type" value="Genomic_DNA"/>
</dbReference>
<gene>
    <name evidence="1" type="ORF">OKA104_LOCUS41795</name>
</gene>
<sequence length="31" mass="3344">MREIVNISIGQCGNQIAGKFWEVVAGEHGLS</sequence>
<feature type="non-terminal residue" evidence="1">
    <location>
        <position position="1"/>
    </location>
</feature>
<reference evidence="1" key="1">
    <citation type="submission" date="2021-02" db="EMBL/GenBank/DDBJ databases">
        <authorList>
            <person name="Nowell W R."/>
        </authorList>
    </citation>
    <scope>NUCLEOTIDE SEQUENCE</scope>
</reference>
<dbReference type="InterPro" id="IPR036525">
    <property type="entry name" value="Tubulin/FtsZ_GTPase_sf"/>
</dbReference>
<evidence type="ECO:0008006" key="3">
    <source>
        <dbReference type="Google" id="ProtNLM"/>
    </source>
</evidence>
<evidence type="ECO:0000313" key="2">
    <source>
        <dbReference type="Proteomes" id="UP000663881"/>
    </source>
</evidence>
<dbReference type="Gene3D" id="3.40.50.1440">
    <property type="entry name" value="Tubulin/FtsZ, GTPase domain"/>
    <property type="match status" value="1"/>
</dbReference>
<proteinExistence type="predicted"/>
<name>A0A820CJH0_9BILA</name>
<dbReference type="PROSITE" id="PS00228">
    <property type="entry name" value="TUBULIN_B_AUTOREG"/>
    <property type="match status" value="1"/>
</dbReference>
<dbReference type="SUPFAM" id="SSF52490">
    <property type="entry name" value="Tubulin nucleotide-binding domain-like"/>
    <property type="match status" value="1"/>
</dbReference>
<evidence type="ECO:0000313" key="1">
    <source>
        <dbReference type="EMBL" id="CAF4216269.1"/>
    </source>
</evidence>
<comment type="caution">
    <text evidence="1">The sequence shown here is derived from an EMBL/GenBank/DDBJ whole genome shotgun (WGS) entry which is preliminary data.</text>
</comment>
<dbReference type="Proteomes" id="UP000663881">
    <property type="component" value="Unassembled WGS sequence"/>
</dbReference>
<protein>
    <recommendedName>
        <fullName evidence="3">Beta tubulin</fullName>
    </recommendedName>
</protein>
<dbReference type="InterPro" id="IPR013838">
    <property type="entry name" value="Beta-tubulin_BS"/>
</dbReference>